<evidence type="ECO:0000313" key="2">
    <source>
        <dbReference type="EMBL" id="QHT13862.1"/>
    </source>
</evidence>
<proteinExistence type="predicted"/>
<dbReference type="InterPro" id="IPR043916">
    <property type="entry name" value="P8_CR"/>
</dbReference>
<sequence length="179" mass="20987">MSDYNINYVNKIIDMNNYNGRVNIIEQPSPDVQFKMQERLAIKNKTTEYREALDGIWETNILSQVFFSAGNIQIIQNGLRAGVYNKSNKKFVIGPQNIDTLKIIMRSIYLQYAEHRETDITTQVERLNQLVLDYAIPTVYNEAVGYVRYCQDQSSLVVPLEIPRHHDRQYKQLELKPWV</sequence>
<reference evidence="2" key="1">
    <citation type="journal article" date="2020" name="Nature">
        <title>Giant virus diversity and host interactions through global metagenomics.</title>
        <authorList>
            <person name="Schulz F."/>
            <person name="Roux S."/>
            <person name="Paez-Espino D."/>
            <person name="Jungbluth S."/>
            <person name="Walsh D.A."/>
            <person name="Denef V.J."/>
            <person name="McMahon K.D."/>
            <person name="Konstantinidis K.T."/>
            <person name="Eloe-Fadrosh E.A."/>
            <person name="Kyrpides N.C."/>
            <person name="Woyke T."/>
        </authorList>
    </citation>
    <scope>NUCLEOTIDE SEQUENCE</scope>
    <source>
        <strain evidence="2">GVMAG-M-3300023174-134</strain>
    </source>
</reference>
<protein>
    <recommendedName>
        <fullName evidence="1">Minor capsid protein P8 central region domain-containing protein</fullName>
    </recommendedName>
</protein>
<evidence type="ECO:0000259" key="1">
    <source>
        <dbReference type="Pfam" id="PF19065"/>
    </source>
</evidence>
<name>A0A6C0DBT0_9ZZZZ</name>
<dbReference type="AlphaFoldDB" id="A0A6C0DBT0"/>
<accession>A0A6C0DBT0</accession>
<organism evidence="2">
    <name type="scientific">viral metagenome</name>
    <dbReference type="NCBI Taxonomy" id="1070528"/>
    <lineage>
        <taxon>unclassified sequences</taxon>
        <taxon>metagenomes</taxon>
        <taxon>organismal metagenomes</taxon>
    </lineage>
</organism>
<feature type="domain" description="Minor capsid protein P8 central region" evidence="1">
    <location>
        <begin position="58"/>
        <end position="177"/>
    </location>
</feature>
<dbReference type="EMBL" id="MN739577">
    <property type="protein sequence ID" value="QHT13862.1"/>
    <property type="molecule type" value="Genomic_DNA"/>
</dbReference>
<dbReference type="Pfam" id="PF19065">
    <property type="entry name" value="P8_CR"/>
    <property type="match status" value="1"/>
</dbReference>